<gene>
    <name evidence="1" type="ORF">C462_01570</name>
</gene>
<evidence type="ECO:0000313" key="2">
    <source>
        <dbReference type="Proteomes" id="UP000011528"/>
    </source>
</evidence>
<evidence type="ECO:0008006" key="3">
    <source>
        <dbReference type="Google" id="ProtNLM"/>
    </source>
</evidence>
<proteinExistence type="predicted"/>
<dbReference type="STRING" id="1230455.C462_01570"/>
<protein>
    <recommendedName>
        <fullName evidence="3">ABM domain-containing protein</fullName>
    </recommendedName>
</protein>
<reference evidence="1 2" key="1">
    <citation type="journal article" date="2014" name="PLoS Genet.">
        <title>Phylogenetically driven sequencing of extremely halophilic archaea reveals strategies for static and dynamic osmo-response.</title>
        <authorList>
            <person name="Becker E.A."/>
            <person name="Seitzer P.M."/>
            <person name="Tritt A."/>
            <person name="Larsen D."/>
            <person name="Krusor M."/>
            <person name="Yao A.I."/>
            <person name="Wu D."/>
            <person name="Madern D."/>
            <person name="Eisen J.A."/>
            <person name="Darling A.E."/>
            <person name="Facciotti M.T."/>
        </authorList>
    </citation>
    <scope>NUCLEOTIDE SEQUENCE [LARGE SCALE GENOMIC DNA]</scope>
    <source>
        <strain evidence="1 2">JCM 13916</strain>
    </source>
</reference>
<sequence length="115" mass="13244">MVDVVLTKQRIEPGKTERLEAWAREIRDGESEAIETLRNERMHSETAFVEHADDGDYLVYYMKAEDIDAAYEASEESSHDIDEGHKRVLTEVLETGENVGEYDLLYHLDNPDRGD</sequence>
<accession>M0PRF6</accession>
<dbReference type="Proteomes" id="UP000011528">
    <property type="component" value="Unassembled WGS sequence"/>
</dbReference>
<dbReference type="PATRIC" id="fig|1230455.3.peg.245"/>
<dbReference type="EMBL" id="AOJJ01000028">
    <property type="protein sequence ID" value="EMA72516.1"/>
    <property type="molecule type" value="Genomic_DNA"/>
</dbReference>
<dbReference type="InterPro" id="IPR046174">
    <property type="entry name" value="DUF6176"/>
</dbReference>
<dbReference type="RefSeq" id="WP_007993043.1">
    <property type="nucleotide sequence ID" value="NZ_AOJJ01000028.1"/>
</dbReference>
<organism evidence="1 2">
    <name type="scientific">Halorubrum distributum JCM 13916</name>
    <dbReference type="NCBI Taxonomy" id="1230455"/>
    <lineage>
        <taxon>Archaea</taxon>
        <taxon>Methanobacteriati</taxon>
        <taxon>Methanobacteriota</taxon>
        <taxon>Stenosarchaea group</taxon>
        <taxon>Halobacteria</taxon>
        <taxon>Halobacteriales</taxon>
        <taxon>Haloferacaceae</taxon>
        <taxon>Halorubrum</taxon>
        <taxon>Halorubrum distributum group</taxon>
    </lineage>
</organism>
<name>M0PRF6_9EURY</name>
<comment type="caution">
    <text evidence="1">The sequence shown here is derived from an EMBL/GenBank/DDBJ whole genome shotgun (WGS) entry which is preliminary data.</text>
</comment>
<dbReference type="AlphaFoldDB" id="M0PRF6"/>
<dbReference type="Pfam" id="PF19673">
    <property type="entry name" value="DUF6176"/>
    <property type="match status" value="1"/>
</dbReference>
<evidence type="ECO:0000313" key="1">
    <source>
        <dbReference type="EMBL" id="EMA72516.1"/>
    </source>
</evidence>